<dbReference type="CDD" id="cd01949">
    <property type="entry name" value="GGDEF"/>
    <property type="match status" value="1"/>
</dbReference>
<organism evidence="4 5">
    <name type="scientific">Leptothoe spongobia TAU-MAC 1115</name>
    <dbReference type="NCBI Taxonomy" id="1967444"/>
    <lineage>
        <taxon>Bacteria</taxon>
        <taxon>Bacillati</taxon>
        <taxon>Cyanobacteriota</taxon>
        <taxon>Cyanophyceae</taxon>
        <taxon>Nodosilineales</taxon>
        <taxon>Cymatolegaceae</taxon>
        <taxon>Leptothoe</taxon>
        <taxon>Leptothoe spongobia</taxon>
    </lineage>
</organism>
<feature type="domain" description="Response regulatory" evidence="2">
    <location>
        <begin position="5"/>
        <end position="122"/>
    </location>
</feature>
<dbReference type="GO" id="GO:0052621">
    <property type="term" value="F:diguanylate cyclase activity"/>
    <property type="evidence" value="ECO:0007669"/>
    <property type="project" value="TreeGrafter"/>
</dbReference>
<dbReference type="SMART" id="SM00448">
    <property type="entry name" value="REC"/>
    <property type="match status" value="1"/>
</dbReference>
<accession>A0A947GLC0</accession>
<proteinExistence type="predicted"/>
<dbReference type="PROSITE" id="PS50110">
    <property type="entry name" value="RESPONSE_REGULATORY"/>
    <property type="match status" value="1"/>
</dbReference>
<feature type="modified residue" description="4-aspartylphosphate" evidence="1">
    <location>
        <position position="57"/>
    </location>
</feature>
<comment type="caution">
    <text evidence="4">The sequence shown here is derived from an EMBL/GenBank/DDBJ whole genome shotgun (WGS) entry which is preliminary data.</text>
</comment>
<reference evidence="4" key="2">
    <citation type="journal article" date="2021" name="Mar. Drugs">
        <title>Genome Reduction and Secondary Metabolism of the Marine Sponge-Associated Cyanobacterium Leptothoe.</title>
        <authorList>
            <person name="Konstantinou D."/>
            <person name="Popin R.V."/>
            <person name="Fewer D.P."/>
            <person name="Sivonen K."/>
            <person name="Gkelis S."/>
        </authorList>
    </citation>
    <scope>NUCLEOTIDE SEQUENCE</scope>
    <source>
        <strain evidence="4">TAU-MAC 1115</strain>
    </source>
</reference>
<dbReference type="FunFam" id="3.30.70.270:FF:000001">
    <property type="entry name" value="Diguanylate cyclase domain protein"/>
    <property type="match status" value="1"/>
</dbReference>
<dbReference type="GO" id="GO:0000160">
    <property type="term" value="P:phosphorelay signal transduction system"/>
    <property type="evidence" value="ECO:0007669"/>
    <property type="project" value="InterPro"/>
</dbReference>
<evidence type="ECO:0000259" key="2">
    <source>
        <dbReference type="PROSITE" id="PS50110"/>
    </source>
</evidence>
<dbReference type="GO" id="GO:0005886">
    <property type="term" value="C:plasma membrane"/>
    <property type="evidence" value="ECO:0007669"/>
    <property type="project" value="TreeGrafter"/>
</dbReference>
<dbReference type="InterPro" id="IPR043128">
    <property type="entry name" value="Rev_trsase/Diguanyl_cyclase"/>
</dbReference>
<dbReference type="CDD" id="cd00156">
    <property type="entry name" value="REC"/>
    <property type="match status" value="1"/>
</dbReference>
<feature type="domain" description="GGDEF" evidence="3">
    <location>
        <begin position="198"/>
        <end position="335"/>
    </location>
</feature>
<dbReference type="InterPro" id="IPR029787">
    <property type="entry name" value="Nucleotide_cyclase"/>
</dbReference>
<dbReference type="GO" id="GO:1902201">
    <property type="term" value="P:negative regulation of bacterial-type flagellum-dependent cell motility"/>
    <property type="evidence" value="ECO:0007669"/>
    <property type="project" value="TreeGrafter"/>
</dbReference>
<dbReference type="EMBL" id="JADOES010000044">
    <property type="protein sequence ID" value="MBT9317368.1"/>
    <property type="molecule type" value="Genomic_DNA"/>
</dbReference>
<gene>
    <name evidence="4" type="ORF">IXB50_18255</name>
</gene>
<sequence>MSPINVLLIEDNLGDVFLINTFLGQADDTQFKVTHAESLGAALAYIQQACFDLALVDLSLPDSQGIDTLLSLQAKAPHLPTVVVTGLDDAELARQLIWHGAQDYLVKENINRTWLQNTIHHTVARFQRVEDRYQLQKYSRRKLIRRISTYKDKLIDMDEKLKILEKRSSTDMLTQVANRYHFEKTFEQEWLQSYRNQQSLSLIIVDIDFFKQYNDSCGHPQGDACLQKVAQSLEKGLKRPQDLVARYGGEEFVVLLPNTPKQGAIKVATELGVGIKTLAARHPNSSISSWVTASFGVASMVAKTNISPSILLNQADQALYFAKENGRNRIAYFQSSNFVTQTII</sequence>
<keyword evidence="1" id="KW-0597">Phosphoprotein</keyword>
<dbReference type="Pfam" id="PF00990">
    <property type="entry name" value="GGDEF"/>
    <property type="match status" value="1"/>
</dbReference>
<dbReference type="AlphaFoldDB" id="A0A947GLC0"/>
<dbReference type="SMART" id="SM00267">
    <property type="entry name" value="GGDEF"/>
    <property type="match status" value="1"/>
</dbReference>
<evidence type="ECO:0000256" key="1">
    <source>
        <dbReference type="PROSITE-ProRule" id="PRU00169"/>
    </source>
</evidence>
<dbReference type="PANTHER" id="PTHR45138">
    <property type="entry name" value="REGULATORY COMPONENTS OF SENSORY TRANSDUCTION SYSTEM"/>
    <property type="match status" value="1"/>
</dbReference>
<dbReference type="PANTHER" id="PTHR45138:SF9">
    <property type="entry name" value="DIGUANYLATE CYCLASE DGCM-RELATED"/>
    <property type="match status" value="1"/>
</dbReference>
<dbReference type="GO" id="GO:0043709">
    <property type="term" value="P:cell adhesion involved in single-species biofilm formation"/>
    <property type="evidence" value="ECO:0007669"/>
    <property type="project" value="TreeGrafter"/>
</dbReference>
<dbReference type="Gene3D" id="3.40.50.2300">
    <property type="match status" value="1"/>
</dbReference>
<dbReference type="InterPro" id="IPR001789">
    <property type="entry name" value="Sig_transdc_resp-reg_receiver"/>
</dbReference>
<dbReference type="InterPro" id="IPR000160">
    <property type="entry name" value="GGDEF_dom"/>
</dbReference>
<name>A0A947GLC0_9CYAN</name>
<evidence type="ECO:0000259" key="3">
    <source>
        <dbReference type="PROSITE" id="PS50887"/>
    </source>
</evidence>
<dbReference type="Pfam" id="PF00072">
    <property type="entry name" value="Response_reg"/>
    <property type="match status" value="1"/>
</dbReference>
<dbReference type="SUPFAM" id="SSF52172">
    <property type="entry name" value="CheY-like"/>
    <property type="match status" value="1"/>
</dbReference>
<dbReference type="RefSeq" id="WP_215610432.1">
    <property type="nucleotide sequence ID" value="NZ_JADOES010000044.1"/>
</dbReference>
<evidence type="ECO:0000313" key="5">
    <source>
        <dbReference type="Proteomes" id="UP000717364"/>
    </source>
</evidence>
<dbReference type="Gene3D" id="3.30.70.270">
    <property type="match status" value="1"/>
</dbReference>
<reference evidence="4" key="1">
    <citation type="submission" date="2020-11" db="EMBL/GenBank/DDBJ databases">
        <authorList>
            <person name="Konstantinou D."/>
            <person name="Gkelis S."/>
            <person name="Popin R."/>
            <person name="Fewer D."/>
            <person name="Sivonen K."/>
        </authorList>
    </citation>
    <scope>NUCLEOTIDE SEQUENCE</scope>
    <source>
        <strain evidence="4">TAU-MAC 1115</strain>
    </source>
</reference>
<dbReference type="PROSITE" id="PS50887">
    <property type="entry name" value="GGDEF"/>
    <property type="match status" value="1"/>
</dbReference>
<keyword evidence="5" id="KW-1185">Reference proteome</keyword>
<dbReference type="NCBIfam" id="TIGR00254">
    <property type="entry name" value="GGDEF"/>
    <property type="match status" value="1"/>
</dbReference>
<dbReference type="InterPro" id="IPR050469">
    <property type="entry name" value="Diguanylate_Cyclase"/>
</dbReference>
<evidence type="ECO:0000313" key="4">
    <source>
        <dbReference type="EMBL" id="MBT9317368.1"/>
    </source>
</evidence>
<dbReference type="InterPro" id="IPR011006">
    <property type="entry name" value="CheY-like_superfamily"/>
</dbReference>
<dbReference type="SUPFAM" id="SSF55073">
    <property type="entry name" value="Nucleotide cyclase"/>
    <property type="match status" value="1"/>
</dbReference>
<protein>
    <submittedName>
        <fullName evidence="4">Diguanylate cyclase</fullName>
    </submittedName>
</protein>
<dbReference type="Proteomes" id="UP000717364">
    <property type="component" value="Unassembled WGS sequence"/>
</dbReference>